<evidence type="ECO:0000256" key="3">
    <source>
        <dbReference type="ARBA" id="ARBA00022679"/>
    </source>
</evidence>
<dbReference type="Gene3D" id="3.40.50.2000">
    <property type="entry name" value="Glycogen Phosphorylase B"/>
    <property type="match status" value="1"/>
</dbReference>
<evidence type="ECO:0000313" key="8">
    <source>
        <dbReference type="Proteomes" id="UP000639859"/>
    </source>
</evidence>
<protein>
    <recommendedName>
        <fullName evidence="6">O-GlcNAc transferase C-terminal domain-containing protein</fullName>
    </recommendedName>
</protein>
<dbReference type="InterPro" id="IPR051939">
    <property type="entry name" value="Glycosyltr_41/O-GlcNAc_trsf"/>
</dbReference>
<evidence type="ECO:0000259" key="6">
    <source>
        <dbReference type="Pfam" id="PF13844"/>
    </source>
</evidence>
<keyword evidence="8" id="KW-1185">Reference proteome</keyword>
<evidence type="ECO:0000256" key="5">
    <source>
        <dbReference type="ARBA" id="ARBA00022803"/>
    </source>
</evidence>
<keyword evidence="4" id="KW-0677">Repeat</keyword>
<keyword evidence="2" id="KW-0328">Glycosyltransferase</keyword>
<accession>A0ABS0T0B1</accession>
<dbReference type="Pfam" id="PF13844">
    <property type="entry name" value="Glyco_transf_41"/>
    <property type="match status" value="2"/>
</dbReference>
<evidence type="ECO:0000256" key="2">
    <source>
        <dbReference type="ARBA" id="ARBA00022676"/>
    </source>
</evidence>
<name>A0ABS0T0B1_9CAUL</name>
<dbReference type="SUPFAM" id="SSF48452">
    <property type="entry name" value="TPR-like"/>
    <property type="match status" value="1"/>
</dbReference>
<dbReference type="PANTHER" id="PTHR44835">
    <property type="entry name" value="UDP-N-ACETYLGLUCOSAMINE--PEPTIDE N-ACETYLGLUCOSAMINYLTRANSFERASE SPINDLY-RELATED"/>
    <property type="match status" value="1"/>
</dbReference>
<dbReference type="InterPro" id="IPR011990">
    <property type="entry name" value="TPR-like_helical_dom_sf"/>
</dbReference>
<evidence type="ECO:0000313" key="7">
    <source>
        <dbReference type="EMBL" id="MBI1684961.1"/>
    </source>
</evidence>
<evidence type="ECO:0000256" key="1">
    <source>
        <dbReference type="ARBA" id="ARBA00004922"/>
    </source>
</evidence>
<comment type="pathway">
    <text evidence="1">Protein modification; protein glycosylation.</text>
</comment>
<keyword evidence="3" id="KW-0808">Transferase</keyword>
<feature type="domain" description="O-GlcNAc transferase C-terminal" evidence="6">
    <location>
        <begin position="366"/>
        <end position="534"/>
    </location>
</feature>
<feature type="domain" description="O-GlcNAc transferase C-terminal" evidence="6">
    <location>
        <begin position="201"/>
        <end position="319"/>
    </location>
</feature>
<sequence length="555" mass="60139">MSAEDVFPRAMDLLLAGEPAAAEALLAPLAARNGDDVQVHYFHAAALLGIGEEARARQAFETAWMNHAFTVMGENEIALDRVARDAAYALEVGRLFYGEDYVGVAAAACGCALNDATVAANEGLFVYGQSLHHAGRIEAALGAFDKALALTGASYLSGFVLYSLMFAKDGLNRQAETARRWGEVMRKVAPAAPTFPPAWDGQRKLRVGYVAPSFANQLRHFTGPLFDNHDADRFEVFAYVDHAEAEALPAQVTVRSCKALTYDAHADLIRADAIDVLVDVWGHASGNRLAVFARQPAPVQVAWLNWIQTTGLETMDYSMLGSQMLTADAPPLFVETLYDIGPILAPFRPTPTAKTSPSPAIANGFLTFGSFNHPAKLSDETIAGWARLLHASPTAKLLCKYGYFVDPVLQTTTQCRFLAYGIAPQRILFEGKTTGEEYEQAFAEIDFALDPTPVGGGTTTMEAVSRGVPVLAIRGRDYYSRVAVEALGAMGLDDLLFDDWSAMAEFVARLDQDHDALAVLRARVRPAYDASAYRDEAGFTRRMEAAFAEMAAKTA</sequence>
<dbReference type="EMBL" id="JADWOX010000010">
    <property type="protein sequence ID" value="MBI1684961.1"/>
    <property type="molecule type" value="Genomic_DNA"/>
</dbReference>
<keyword evidence="5" id="KW-0802">TPR repeat</keyword>
<gene>
    <name evidence="7" type="ORF">I4Q42_14905</name>
</gene>
<evidence type="ECO:0000256" key="4">
    <source>
        <dbReference type="ARBA" id="ARBA00022737"/>
    </source>
</evidence>
<dbReference type="Proteomes" id="UP000639859">
    <property type="component" value="Unassembled WGS sequence"/>
</dbReference>
<organism evidence="7 8">
    <name type="scientific">Caulobacter hibisci</name>
    <dbReference type="NCBI Taxonomy" id="2035993"/>
    <lineage>
        <taxon>Bacteria</taxon>
        <taxon>Pseudomonadati</taxon>
        <taxon>Pseudomonadota</taxon>
        <taxon>Alphaproteobacteria</taxon>
        <taxon>Caulobacterales</taxon>
        <taxon>Caulobacteraceae</taxon>
        <taxon>Caulobacter</taxon>
    </lineage>
</organism>
<proteinExistence type="predicted"/>
<comment type="caution">
    <text evidence="7">The sequence shown here is derived from an EMBL/GenBank/DDBJ whole genome shotgun (WGS) entry which is preliminary data.</text>
</comment>
<dbReference type="RefSeq" id="WP_198576876.1">
    <property type="nucleotide sequence ID" value="NZ_JADWOX010000010.1"/>
</dbReference>
<dbReference type="Gene3D" id="3.40.50.11380">
    <property type="match status" value="1"/>
</dbReference>
<dbReference type="SUPFAM" id="SSF53756">
    <property type="entry name" value="UDP-Glycosyltransferase/glycogen phosphorylase"/>
    <property type="match status" value="1"/>
</dbReference>
<dbReference type="InterPro" id="IPR029489">
    <property type="entry name" value="OGT/SEC/SPY_C"/>
</dbReference>
<reference evidence="7 8" key="1">
    <citation type="submission" date="2020-11" db="EMBL/GenBank/DDBJ databases">
        <title>genome sequence of strain KACC 18849.</title>
        <authorList>
            <person name="Gao J."/>
            <person name="Zhang X."/>
        </authorList>
    </citation>
    <scope>NUCLEOTIDE SEQUENCE [LARGE SCALE GENOMIC DNA]</scope>
    <source>
        <strain evidence="7 8">KACC 18849</strain>
    </source>
</reference>
<dbReference type="PANTHER" id="PTHR44835:SF1">
    <property type="entry name" value="PROTEIN O-GLCNAC TRANSFERASE"/>
    <property type="match status" value="1"/>
</dbReference>